<dbReference type="VEuPathDB" id="AmoebaDB:FDP41_011539"/>
<comment type="subcellular location">
    <subcellularLocation>
        <location evidence="3">Cytoplasm</location>
    </subcellularLocation>
    <subcellularLocation>
        <location evidence="2">Golgi apparatus membrane</location>
    </subcellularLocation>
    <subcellularLocation>
        <location evidence="1">Membrane</location>
        <topology evidence="1">Peripheral membrane protein</topology>
    </subcellularLocation>
</comment>
<evidence type="ECO:0000256" key="4">
    <source>
        <dbReference type="ARBA" id="ARBA00006536"/>
    </source>
</evidence>
<dbReference type="Pfam" id="PF03635">
    <property type="entry name" value="Vps35"/>
    <property type="match status" value="1"/>
</dbReference>
<dbReference type="Gene3D" id="1.25.40.660">
    <property type="entry name" value="Vacuolar protein sorting-associated protein 35, helical subcomplex Vps35-C"/>
    <property type="match status" value="1"/>
</dbReference>
<dbReference type="VEuPathDB" id="AmoebaDB:NfTy_018280"/>
<dbReference type="RefSeq" id="XP_044567322.1">
    <property type="nucleotide sequence ID" value="XM_044701958.1"/>
</dbReference>
<proteinExistence type="inferred from homology"/>
<dbReference type="EMBL" id="VFQX01000009">
    <property type="protein sequence ID" value="KAF0982609.1"/>
    <property type="molecule type" value="Genomic_DNA"/>
</dbReference>
<comment type="caution">
    <text evidence="11">The sequence shown here is derived from an EMBL/GenBank/DDBJ whole genome shotgun (WGS) entry which is preliminary data.</text>
</comment>
<protein>
    <recommendedName>
        <fullName evidence="10">Vacuolar protein sorting-associated protein 35</fullName>
    </recommendedName>
</protein>
<dbReference type="SUPFAM" id="SSF48371">
    <property type="entry name" value="ARM repeat"/>
    <property type="match status" value="1"/>
</dbReference>
<evidence type="ECO:0000256" key="10">
    <source>
        <dbReference type="PIRNR" id="PIRNR009375"/>
    </source>
</evidence>
<dbReference type="InterPro" id="IPR042491">
    <property type="entry name" value="Vps35_C"/>
</dbReference>
<dbReference type="Proteomes" id="UP000444721">
    <property type="component" value="Unassembled WGS sequence"/>
</dbReference>
<dbReference type="GO" id="GO:0005829">
    <property type="term" value="C:cytosol"/>
    <property type="evidence" value="ECO:0007669"/>
    <property type="project" value="GOC"/>
</dbReference>
<dbReference type="AlphaFoldDB" id="A0A6A5CBG6"/>
<dbReference type="OrthoDB" id="10258141at2759"/>
<dbReference type="GO" id="GO:0030906">
    <property type="term" value="C:retromer, cargo-selective complex"/>
    <property type="evidence" value="ECO:0007669"/>
    <property type="project" value="InterPro"/>
</dbReference>
<comment type="function">
    <text evidence="10">Plays a role in vesicular protein sorting.</text>
</comment>
<evidence type="ECO:0000256" key="2">
    <source>
        <dbReference type="ARBA" id="ARBA00004394"/>
    </source>
</evidence>
<evidence type="ECO:0000256" key="8">
    <source>
        <dbReference type="ARBA" id="ARBA00023034"/>
    </source>
</evidence>
<gene>
    <name evidence="11" type="ORF">FDP41_011539</name>
</gene>
<evidence type="ECO:0000256" key="5">
    <source>
        <dbReference type="ARBA" id="ARBA00022448"/>
    </source>
</evidence>
<evidence type="ECO:0000256" key="7">
    <source>
        <dbReference type="ARBA" id="ARBA00022927"/>
    </source>
</evidence>
<evidence type="ECO:0000256" key="1">
    <source>
        <dbReference type="ARBA" id="ARBA00004170"/>
    </source>
</evidence>
<evidence type="ECO:0000256" key="6">
    <source>
        <dbReference type="ARBA" id="ARBA00022490"/>
    </source>
</evidence>
<dbReference type="VEuPathDB" id="AmoebaDB:NF0028650"/>
<dbReference type="OMA" id="YERVQFC"/>
<dbReference type="PANTHER" id="PTHR11099">
    <property type="entry name" value="VACUOLAR SORTING PROTEIN 35"/>
    <property type="match status" value="1"/>
</dbReference>
<dbReference type="GO" id="GO:0042147">
    <property type="term" value="P:retrograde transport, endosome to Golgi"/>
    <property type="evidence" value="ECO:0007669"/>
    <property type="project" value="InterPro"/>
</dbReference>
<reference evidence="11 12" key="1">
    <citation type="journal article" date="2019" name="Sci. Rep.">
        <title>Nanopore sequencing improves the draft genome of the human pathogenic amoeba Naegleria fowleri.</title>
        <authorList>
            <person name="Liechti N."/>
            <person name="Schurch N."/>
            <person name="Bruggmann R."/>
            <person name="Wittwer M."/>
        </authorList>
    </citation>
    <scope>NUCLEOTIDE SEQUENCE [LARGE SCALE GENOMIC DNA]</scope>
    <source>
        <strain evidence="11 12">ATCC 30894</strain>
    </source>
</reference>
<keyword evidence="8" id="KW-0333">Golgi apparatus</keyword>
<evidence type="ECO:0000256" key="9">
    <source>
        <dbReference type="ARBA" id="ARBA00023136"/>
    </source>
</evidence>
<dbReference type="InterPro" id="IPR005378">
    <property type="entry name" value="Vps35"/>
</dbReference>
<dbReference type="GO" id="GO:0000139">
    <property type="term" value="C:Golgi membrane"/>
    <property type="evidence" value="ECO:0007669"/>
    <property type="project" value="UniProtKB-SubCell"/>
</dbReference>
<keyword evidence="7 10" id="KW-0653">Protein transport</keyword>
<dbReference type="GO" id="GO:0005770">
    <property type="term" value="C:late endosome"/>
    <property type="evidence" value="ECO:0007669"/>
    <property type="project" value="TreeGrafter"/>
</dbReference>
<evidence type="ECO:0000313" key="12">
    <source>
        <dbReference type="Proteomes" id="UP000444721"/>
    </source>
</evidence>
<dbReference type="GO" id="GO:0006886">
    <property type="term" value="P:intracellular protein transport"/>
    <property type="evidence" value="ECO:0007669"/>
    <property type="project" value="TreeGrafter"/>
</dbReference>
<dbReference type="FunFam" id="1.25.40.660:FF:000003">
    <property type="entry name" value="Vacuolar protein sorting-associated protein 35"/>
    <property type="match status" value="1"/>
</dbReference>
<comment type="similarity">
    <text evidence="4 10">Belongs to the VPS35 family.</text>
</comment>
<evidence type="ECO:0000256" key="3">
    <source>
        <dbReference type="ARBA" id="ARBA00004496"/>
    </source>
</evidence>
<keyword evidence="5 10" id="KW-0813">Transport</keyword>
<keyword evidence="6" id="KW-0963">Cytoplasm</keyword>
<dbReference type="PIRSF" id="PIRSF009375">
    <property type="entry name" value="Retromer_Vps35"/>
    <property type="match status" value="1"/>
</dbReference>
<evidence type="ECO:0000313" key="11">
    <source>
        <dbReference type="EMBL" id="KAF0982609.1"/>
    </source>
</evidence>
<keyword evidence="12" id="KW-1185">Reference proteome</keyword>
<dbReference type="GeneID" id="68118754"/>
<keyword evidence="9" id="KW-0472">Membrane</keyword>
<organism evidence="11 12">
    <name type="scientific">Naegleria fowleri</name>
    <name type="common">Brain eating amoeba</name>
    <dbReference type="NCBI Taxonomy" id="5763"/>
    <lineage>
        <taxon>Eukaryota</taxon>
        <taxon>Discoba</taxon>
        <taxon>Heterolobosea</taxon>
        <taxon>Tetramitia</taxon>
        <taxon>Eutetramitia</taxon>
        <taxon>Vahlkampfiidae</taxon>
        <taxon>Naegleria</taxon>
    </lineage>
</organism>
<sequence length="805" mass="92936">MSNYHVADDDEEEYIAQGTQNMTPQERQTQYLNQAKDVVDAEAHRMIRCLDKNNLDDALDHASKMLSELRTSHLTPKNYYILYMQVFDHLARLSAFFRGEENMQELYERVQHTPSIVPRLYLMATIGAIYIKSKQAPAKDILKDLVEMCKGVQHPTRGLFLRNYLSQITKDKLPDTGGDYEGIGGTVHDSIAYVLQNFHEMVFLFSRLKNEGPVKERSKREKERMELRILIGFNLVRLSQLDGIKLDIYKNDVLPKVLNIIIKSNDQMAQQYLMECLIQVFPDEFHLETLNLILSACQELQSDVDLKTIYIALMDRLANYARQFPENIPHRDNTESGVQNIIDIFLVYIAKISSERMEISDILSVQISLMNLALQSYPEKITYVNDIVTFCHGKLKSVGDIHSSNVLVKLIKRLLLVAIESYRNVLTILNLDHYGDILSLLSFDDRREIAIELCGSALKHRHKISTPEQVAKLFELIRPLLKDEDNMSDIEEEEFEDDQNLVARLVHLLYNEDTDTLFRVYSTARKHFGQGGPKRILFTLSPLVFAYLQLAKKIRNHPEREQKIVKEEKVFQYIIEILDVLAHQQSDMALRLYLQSAICADQCNLETLVYELLSQAFMLYEEQDSKSQLEYFILIVNSLRQMKNVGEENYDTLSTKTCQYSSKLLRKPDQCKAAFLCSHLFWPMTHNEKLQNSDKALECMKWSLKIVNSCMADQQIPLFVEILNTYLHQFCSDNEKVTVDYLNGLIELINSNIGGAEEESFGSMSSNDHTSEATRAAPIKVFYKNTLDYMKTLKKTNPKLEGVNI</sequence>
<accession>A0A6A5CBG6</accession>
<dbReference type="InterPro" id="IPR016024">
    <property type="entry name" value="ARM-type_fold"/>
</dbReference>
<dbReference type="PANTHER" id="PTHR11099:SF0">
    <property type="entry name" value="VACUOLAR PROTEIN SORTING-ASSOCIATED PROTEIN 35"/>
    <property type="match status" value="1"/>
</dbReference>
<name>A0A6A5CBG6_NAEFO</name>